<keyword evidence="3" id="KW-0560">Oxidoreductase</keyword>
<dbReference type="Proteomes" id="UP000297597">
    <property type="component" value="Unassembled WGS sequence"/>
</dbReference>
<sequence>MQISLDGMEIAVLGGDTRELYLIEELSGSGALLRVAGLPVKSGLKNVFSCSDPGDCLDGVHTVILPVPGVNENGFLYCALAEQPLPFTGELAAKIPANIPVFVGVAGRLLAKIASEAGLRLIELMKRDEVAILNSIPTAEGAVQMAMEMLPVTIHGCSAFVLGFGRTGATLARLLGVMGAKTSVLARRPEYLARITELNLRPLPFKDITAYLPEADVIFNTVPAMVLNGEVLEKLSPGTVIIDLASAPGGVDFQKAESLGIKAVLAPGLPGKVAPKTAGRILAQVISRLLLEVTAGS</sequence>
<dbReference type="InterPro" id="IPR036291">
    <property type="entry name" value="NAD(P)-bd_dom_sf"/>
</dbReference>
<evidence type="ECO:0000259" key="1">
    <source>
        <dbReference type="Pfam" id="PF01262"/>
    </source>
</evidence>
<feature type="domain" description="Alanine dehydrogenase/pyridine nucleotide transhydrogenase NAD(H)-binding" evidence="1">
    <location>
        <begin position="145"/>
        <end position="293"/>
    </location>
</feature>
<gene>
    <name evidence="3" type="primary">dpaA</name>
    <name evidence="3" type="ORF">Pmgp_02881</name>
</gene>
<evidence type="ECO:0000313" key="4">
    <source>
        <dbReference type="Proteomes" id="UP000297597"/>
    </source>
</evidence>
<protein>
    <submittedName>
        <fullName evidence="3">Dipicolinate synthase subunit A</fullName>
        <ecNumber evidence="3">1.3.1.-</ecNumber>
    </submittedName>
</protein>
<reference evidence="3 4" key="1">
    <citation type="journal article" date="2018" name="Environ. Microbiol.">
        <title>Novel energy conservation strategies and behaviour of Pelotomaculum schinkii driving syntrophic propionate catabolism.</title>
        <authorList>
            <person name="Hidalgo-Ahumada C.A.P."/>
            <person name="Nobu M.K."/>
            <person name="Narihiro T."/>
            <person name="Tamaki H."/>
            <person name="Liu W.T."/>
            <person name="Kamagata Y."/>
            <person name="Stams A.J.M."/>
            <person name="Imachi H."/>
            <person name="Sousa D.Z."/>
        </authorList>
    </citation>
    <scope>NUCLEOTIDE SEQUENCE [LARGE SCALE GENOMIC DNA]</scope>
    <source>
        <strain evidence="3 4">MGP</strain>
    </source>
</reference>
<evidence type="ECO:0000259" key="2">
    <source>
        <dbReference type="Pfam" id="PF16924"/>
    </source>
</evidence>
<evidence type="ECO:0000313" key="3">
    <source>
        <dbReference type="EMBL" id="TEB09785.1"/>
    </source>
</evidence>
<dbReference type="EC" id="1.3.1.-" evidence="3"/>
<dbReference type="AlphaFoldDB" id="A0A4Y7RLD5"/>
<accession>A0A4Y7RLD5</accession>
<dbReference type="Pfam" id="PF16924">
    <property type="entry name" value="DpaA_N"/>
    <property type="match status" value="1"/>
</dbReference>
<feature type="domain" description="Dipicolinate synthase subunit A N-terminal" evidence="2">
    <location>
        <begin position="10"/>
        <end position="125"/>
    </location>
</feature>
<dbReference type="OrthoDB" id="8840764at2"/>
<dbReference type="RefSeq" id="WP_134214668.1">
    <property type="nucleotide sequence ID" value="NZ_QFFZ01000038.1"/>
</dbReference>
<comment type="caution">
    <text evidence="3">The sequence shown here is derived from an EMBL/GenBank/DDBJ whole genome shotgun (WGS) entry which is preliminary data.</text>
</comment>
<dbReference type="InterPro" id="IPR031629">
    <property type="entry name" value="DpaA_N"/>
</dbReference>
<dbReference type="Pfam" id="PF01262">
    <property type="entry name" value="AlaDh_PNT_C"/>
    <property type="match status" value="1"/>
</dbReference>
<dbReference type="EMBL" id="QFFZ01000038">
    <property type="protein sequence ID" value="TEB09785.1"/>
    <property type="molecule type" value="Genomic_DNA"/>
</dbReference>
<keyword evidence="4" id="KW-1185">Reference proteome</keyword>
<dbReference type="InterPro" id="IPR014215">
    <property type="entry name" value="Dipicolinic_acid_synth_A"/>
</dbReference>
<name>A0A4Y7RLD5_9FIRM</name>
<organism evidence="3 4">
    <name type="scientific">Pelotomaculum propionicicum</name>
    <dbReference type="NCBI Taxonomy" id="258475"/>
    <lineage>
        <taxon>Bacteria</taxon>
        <taxon>Bacillati</taxon>
        <taxon>Bacillota</taxon>
        <taxon>Clostridia</taxon>
        <taxon>Eubacteriales</taxon>
        <taxon>Desulfotomaculaceae</taxon>
        <taxon>Pelotomaculum</taxon>
    </lineage>
</organism>
<dbReference type="NCBIfam" id="NF006162">
    <property type="entry name" value="PRK08306.1"/>
    <property type="match status" value="1"/>
</dbReference>
<dbReference type="NCBIfam" id="TIGR02853">
    <property type="entry name" value="spore_dpaA"/>
    <property type="match status" value="1"/>
</dbReference>
<proteinExistence type="predicted"/>
<dbReference type="Gene3D" id="3.40.50.720">
    <property type="entry name" value="NAD(P)-binding Rossmann-like Domain"/>
    <property type="match status" value="1"/>
</dbReference>
<dbReference type="SUPFAM" id="SSF51735">
    <property type="entry name" value="NAD(P)-binding Rossmann-fold domains"/>
    <property type="match status" value="1"/>
</dbReference>
<dbReference type="InterPro" id="IPR007698">
    <property type="entry name" value="AlaDH/PNT_NAD(H)-bd"/>
</dbReference>
<dbReference type="GO" id="GO:0016491">
    <property type="term" value="F:oxidoreductase activity"/>
    <property type="evidence" value="ECO:0007669"/>
    <property type="project" value="UniProtKB-KW"/>
</dbReference>